<evidence type="ECO:0000256" key="11">
    <source>
        <dbReference type="SAM" id="MobiDB-lite"/>
    </source>
</evidence>
<feature type="compositionally biased region" description="Basic and acidic residues" evidence="11">
    <location>
        <begin position="4633"/>
        <end position="4645"/>
    </location>
</feature>
<feature type="region of interest" description="Disordered" evidence="11">
    <location>
        <begin position="3316"/>
        <end position="3337"/>
    </location>
</feature>
<dbReference type="InterPro" id="IPR003593">
    <property type="entry name" value="AAA+_ATPase"/>
</dbReference>
<evidence type="ECO:0000256" key="6">
    <source>
        <dbReference type="ARBA" id="ARBA00022840"/>
    </source>
</evidence>
<feature type="transmembrane region" description="Helical" evidence="12">
    <location>
        <begin position="3623"/>
        <end position="3645"/>
    </location>
</feature>
<dbReference type="GO" id="GO:0016887">
    <property type="term" value="F:ATP hydrolysis activity"/>
    <property type="evidence" value="ECO:0007669"/>
    <property type="project" value="InterPro"/>
</dbReference>
<feature type="transmembrane region" description="Helical" evidence="12">
    <location>
        <begin position="2986"/>
        <end position="3005"/>
    </location>
</feature>
<dbReference type="GO" id="GO:0015421">
    <property type="term" value="F:ABC-type oligopeptide transporter activity"/>
    <property type="evidence" value="ECO:0007669"/>
    <property type="project" value="TreeGrafter"/>
</dbReference>
<dbReference type="Pfam" id="PF00005">
    <property type="entry name" value="ABC_tran"/>
    <property type="match status" value="8"/>
</dbReference>
<feature type="domain" description="ABC transporter" evidence="13">
    <location>
        <begin position="4996"/>
        <end position="5237"/>
    </location>
</feature>
<feature type="transmembrane region" description="Helical" evidence="12">
    <location>
        <begin position="4715"/>
        <end position="4741"/>
    </location>
</feature>
<feature type="transmembrane region" description="Helical" evidence="12">
    <location>
        <begin position="2035"/>
        <end position="2060"/>
    </location>
</feature>
<feature type="compositionally biased region" description="Basic and acidic residues" evidence="11">
    <location>
        <begin position="671"/>
        <end position="683"/>
    </location>
</feature>
<dbReference type="GO" id="GO:0090374">
    <property type="term" value="P:oligopeptide export from mitochondrion"/>
    <property type="evidence" value="ECO:0007669"/>
    <property type="project" value="TreeGrafter"/>
</dbReference>
<evidence type="ECO:0000256" key="4">
    <source>
        <dbReference type="ARBA" id="ARBA00022737"/>
    </source>
</evidence>
<feature type="transmembrane region" description="Helical" evidence="12">
    <location>
        <begin position="2763"/>
        <end position="2789"/>
    </location>
</feature>
<dbReference type="SUPFAM" id="SSF52540">
    <property type="entry name" value="P-loop containing nucleoside triphosphate hydrolases"/>
    <property type="match status" value="8"/>
</dbReference>
<dbReference type="Gene3D" id="3.40.50.300">
    <property type="entry name" value="P-loop containing nucleotide triphosphate hydrolases"/>
    <property type="match status" value="8"/>
</dbReference>
<feature type="domain" description="ABC transporter" evidence="13">
    <location>
        <begin position="2361"/>
        <end position="2602"/>
    </location>
</feature>
<dbReference type="InterPro" id="IPR027417">
    <property type="entry name" value="P-loop_NTPase"/>
</dbReference>
<keyword evidence="5" id="KW-0547">Nucleotide-binding</keyword>
<feature type="region of interest" description="Disordered" evidence="11">
    <location>
        <begin position="4624"/>
        <end position="4645"/>
    </location>
</feature>
<feature type="domain" description="ABC transmembrane type-1" evidence="14">
    <location>
        <begin position="710"/>
        <end position="998"/>
    </location>
</feature>
<feature type="domain" description="ABC transporter" evidence="13">
    <location>
        <begin position="1034"/>
        <end position="1275"/>
    </location>
</feature>
<sequence>MASNAEVPEDADDEIVQVEAKTEELKPTKAKIKPASVCKLFSMMDCLEVVVLLTGCVGAIGNGLSQPLLCIVFGDLIDGMGAATGGTASFTSEQMLAAMDGMMSQMEELCITMVLVGVGATFAASLQGACFKIFAEKQAFKFRVLYFDTVLHQDVSWFDTKEVAALPAEINDDLEKIQDAFGDKFGNGVMALSAFLGGFGCAFGLGWLIALVMCSILPFMGVGAAIMGKAVQEIQNESQSWYAKASAVVEECLNAMRTVVAFGGEHRELKKFSAALVETRRGGVRNGFKVGAGMGYTMMIVFLGYGLAFWFGMTLRYNDELNPATGELWEPGTIMAIFFCIFIGSFMIGNLDPSIKAMKAAQTAAGRFFLALENKPNIQCRLEDKREDISNIDSFEFQDVHFTYPARPDVKVLNGLSLTIKRGQKVAVVGESGSGKSTVMALLERFYDPDSGQVLVNGRNMTSFKTSALRQCVGYVGQEPVLFASSIRHNIMQGNPSASKEDFAKACADAQLGFVDGLPEKYNTFVGSGGGQLSGGQKQRIAIARALLKKSSFLFLDEATSALDNASEKMIQATIDSISANTTEGLGIVSIAHRLSTVRNSDLIYVLSRGTLVEQGNHASLMEKKGTYYALVAAQESSHKADDEDTNAPGLPHDNTVAMVKRSSTNSGESETQRVKKEKEAEANREKDIVKNYKVPMRRLLSYNRPEWPFFVPAVLGAMVDGSAMPVCTIALVGSMDGFYKPDKEEMRSDLELMALIFVIIGVSTLVGSTISHGCFSILGEAMTQRLRVAILTGMFRQEVGFHDDPANTPGMLSKALELWAFRVSTLCKSVQAKAAAMSSLVVGLVIAFVYCWQMSLVMLGSIPIMIAAQAIQMLVLLGASKTENENITNANQIVVDSVMNARTVQALGVEKGLVGMYVGWVEKSLVGMWRRNILAGLGFGVSNGIMFFIMAGGFYVASLLIKEGVADFQGVMMAFMGIFYAGMGAGQAAVMVGDATKAKVACHDMFQLMDRISAIDGLEPKGESPQGLQAGHIEFRDVKFFYPFRPEVQVLKGISFSISAGQSVGLVGPSGGGKSTVMSLIQRFYDPQNGQVFVGSERVALNTVNIRWWRRQIGFVGQEPILFNTTVRANIMYGLDDGETVTDEYVKQCEKMANLAFLYKNGNKGLETEVGPRGSRLSGGQKQRVAICRALIRNPPVMLLDEATSALDTQSEAIVQKALEAAREGRTSFAIAHRLSTIQGCDVILVNADGRVVEKGNHAELMALKGVYYKLQMQATRLLLRSAVLVRLSSVQYAFCFISAAVFLHTWAFVWEGHQQLRLAAEGYRLSLVPKLVPEDADDEIVQVEAKTEELKPTKAKIKPASVCKLFSMMDCLEVVVLLTGCVGAIGNGLSQPLLCIVFGDLIDGMGAATGGTASFTSEQMLAAMDGMMSQMEELCITMVLVGVGATFAASLQGACFKIFAEKQAFKFRVLYFDTVLHQDVSWFDTKEVAALPAEINDDLEKIQDAFGDKFGNGVMALSAFLGGFGCAFGLGWLIALVMCSILPFMGVGAAIMGKAVQEIQNESQSWYAKASAVVEECLNAMRTVVAFGGEHRELKKFSAALVETRRGGVRNGFKVGAGMGYTMMIVFLGYGLAFWFGMTLRYNDELNPATGELWEPGTIMAIFFCIFIGSFMIGNLDPSIKAMKAAQTAAGRFFLALENKPNIQCRLEDKREDISNIDSFEFQDVHFTYPARPDVKVLNGLSLTIKRGQKVAVVGESGSGKSTVMALLERFYDPDSGQVLVNGRNMTSFKTSALRQCVGYVGQEPVLFASSIRHNIMQGNPSASKEDLAKACADAQLGFVDGLPEKYNTFVGSGGGQLSGGQKQRIAIARALLKKSSFLFLDEATSALDNASEKMIQATIDSISANTTEGLGIVSIAHRLSTVRNSDLIYVLSRGTLVEQGNHASLMEKKGTYYALVAAQESSHKADDEDTNAPGLPHDNTVAMVKRSSTNSGESETQRVKKEKEAEANREKDIVKNYKVPMRRLLSYNRPEWPFFVPAVLGAMVDGSAMPVCTIALVGSMDGFYKPYKEEMRSDLELMALIFVIIGVSTLVGSTISHGCFSILGEAMTQRLRVAILTGMFRQEVGFHDDPANTPGMLSKALELWAFRVSTLCKSVQAKAAAMSSLVVGLVIAFVYCWQMSLVMLGSIPIMIAAQAIQMLVLLGASKTENENITNANQIVVDSVMNARTVQALGVEKGLVGMYVGWVEKSLVGMWRRNILAGLGFGVSNGIMFFIMAGGFYVASLLIKEGVADFQGVMMAFMGIFYAGMGAGQAAVMVGDATKAKVACHDMFQLMDRISAIDGLEPKGESPQGLQAGHIEFRDVKFFYPFRPEVQVLKGISFSISAGQSVGLVGPSGGGKSTVMSLIQRFYDPQNGQVFVGSERVALNTVNIRWWRRQIGFVGQEPILFNTTVRANIMYGLDDGETVTDEYVKQCEKMANLAFLYKNGNKGLETEVGPRGSRLSGGQKQRVAICRALIRNPPVMLLDEATSALDTQSEAIVQKALEAAREGRTSFAIAHRLSTIQGCDVILVNADGRVVEKGNHAELMALKGVYYKLQMQATRLLLRSAVLVRLSSVQYAFCFISAAVFLHTWAFVWEGHQQLRLAAEGYRLSLVPKLVPEDADDEIVQVEAKTEELKPTKAKIKPASVCKLFSMMDCLEVVVLLTGCVGAIGNGLSQPLLCIVFGDLIDGMGAATGGTASFTSEQMLAAMDGMMSQMEELCITMVLVGVGATFAASLQGACFKIFAEKQAFKFRVLYFDTVLHQDVSWFDTKEVAALPAEINDDLEKIQDAFGDKFGNGVMALSAFLGGFGCAFGLGWLIALVMCSILPFMGVGAAIMGKAVQEIQNESQSWYAKASAVVEECLNAMRTVVAFGGEHRELKKFSAALVETRRGGVRNGFKVGAGMGYTMMIVFLGYGLAFWFGMTLRYNDELNPATGELWEPGTIMAIFFCIFIGSFMIGNLDPSIKAMKAAQTAAGRFFLALENKPNIQCRLEDKREDISNIDSFEFQDVHFTYPARPDVKVLNGLSLTIKRGQKVAVVGESGSGKSTVMALLERFYDPDSGQVLVNGRNMTSFKTSALRQCVGYVGQEPVLFASSIRHNIMQGNPSASKEDFAKACADAQLGFVDGLPEKYNTFVGSGGGQLSGGQKQRIAIARALLKKSSFLFLDEATSALDNASEKMIQATIDSISANTTEGLGIVSIAHRLSTVRNSDLIYVLSRGTLVEQGNHASLMEKKGTYYALVAAQESSHKADDEDTNAPGLPHDNTVAMVKRSSTNSGESETQRVKKEKEAEANREKDIVKNYKVPMRRLLSYNRPEWPFFVPAVLGAMVDGSAMPVCTIALVGSMDGFYKPDKEEMRSDLELMALIFVIIGVSTLVGSTISHGCFSILGEAMTQRLRVAILTGMFRQEVGFHDDPANTPGMLSKALELWAFRVSTLCKSVQAKAAAMSSLVVGLVIAFVYCWQMSLVMLGSIPIMIAAQAIQMLVLLGASKTENENITNANQIVVDSVMNARTVQALGVEKGLVGMYVGWVEKSLVGMWRRNILAGLGFGVSNGIMFFIMAGGFYVASLLIKEGVADFQGVMMAFMGIFYAGMGAGQAAVMVGDATKAKVACHDMFQLMDRISAIDGLEPKGESPQGLQAGHIEFRDVKFFYPFRPEVQVLKGISFSISAGQSVGLVGPSGGGKSTVMSLIQRFYDPQNGQVFVGSERVALNTVNIRWWRRQIGFVGQEPILFNTTVRANIMYGLDDGETVTDEYVKQCEKMANLAFLYKNGNKGLETEVGPRGSRLSGGQKQRVAICRALIRNPPVMLLDEATSALDTQSEAIVQKALEAAREGRTSFAIAHRLSTIQGCDVILVNADGRVVEKGNHAELMALKGVYYKLQMQATRLLLRSAVLVRLSSVQYAFCFISAAVFLHTWAFVWEGHQQLRLAAEGYRLSLVPKLVPEDADDEIVQVEAKTEELKPTKAKIKPASVCKLFSMMDCLEVVVLLTGCVGAIGNGLSQPLLCIVFGDLIDGMGAATGGTASFTSEQMLAAMDGMMSQMEELCITMVLVGVGATFAASLQGACFKIFAEKQAFKFRVLYFDTVLHQDVSWFDTKEVAALPAEINDDLEKIQDAFGDKFGNGVMALSAFLGGFGCAFGLGWLIALVMCSILPFMGVGAAIMGKAVQEIQNESQSWYAKASAVVEECLNAMRTVVAFGGEHRELKKFSAALVETRRGGVRNGFKVGAGMGYTMMIVFLGYGLAFWFGMTLRYNDELNPATGELWEPGTIMAIFFCIFIGSFMIGNLDPSIKAMKAAQTAAGRFFLALENKPNIQCRLEDKREDISNIDSFEFQDVHFTYPARPDVKVLNGLKSTVMALLERFYDPDSGQVLVNGRNMTSFKTSALRQCVGYVGQEPVLFASSIRHNIMQGNPSASKEDFAKACADAQLGFVDGLPEKYNTFVGSGGGQLSGGQKQRIAIARALLKKSSFLFLDEATSALDNASEKMIQATIDSISANTTEGLGIVSIAHRLSTVRNSDLIYVLSRGTLVEQGNHASLMEKKGTYYALVAAQESSHKADDEDTNAPGLPHDNTVAMVKRSSTNSGESETQRVKKEKEAEANREKDIVKNYKVPMRRLLSYNRPEWPFFVPAVLGAMVDGSAMPVCTIALVGSMDGFYKPDKEEMRSDLELMALIFVIIGVSTLVGSTISHGCFSILGEAMTQRLRVAILTGMFRQEVGFHDDPANTPGMLSKALELWAFRVSTLCKSVQAKAAAMSSLVVGLVIAFVYCWQMSLVMLGSIPIMIAAQAIQMLVLLGASKTENENITNANQIVVDSVMNARTVQALGVEKGLVGMYVGWVEKSLVGMWRRNILAGLGFGVSNGIMFFIMAGGFYVASLLIKEGVADFQGVMMAFMGIFYAGMGAGQAAVMVGDATKAKVACHDMFQLMDRISAIDGLEPKGESPQGLQAGHIEFRDVKFFYPFRPEVQVLKGISFSISAGQSVGLVGPSGGGKSTVMSLIQRFYDPQNGQVFVGSERVALNTVNIRWWRRQIGFVGQEPILFNTTVRANIMYGLDDGETVTDEYVKQCEKMANLAFLYKNGNKGLETEVGPRGSRLSGGQKQRVAICRALIRNPPVMLLDEATSALDTQSEAIVQKALEAAREGRTSFAIAHRLSTIQGCDVILVNADGRVVEKGNHAELMALKGVYYKLQMQAQK</sequence>
<keyword evidence="6" id="KW-0067">ATP-binding</keyword>
<feature type="domain" description="ABC transporter" evidence="13">
    <location>
        <begin position="395"/>
        <end position="634"/>
    </location>
</feature>
<feature type="transmembrane region" description="Helical" evidence="12">
    <location>
        <begin position="2080"/>
        <end position="2106"/>
    </location>
</feature>
<dbReference type="InterPro" id="IPR039421">
    <property type="entry name" value="Type_1_exporter"/>
</dbReference>
<feature type="domain" description="ABC transporter" evidence="13">
    <location>
        <begin position="3049"/>
        <end position="3288"/>
    </location>
</feature>
<dbReference type="NCBIfam" id="NF008453">
    <property type="entry name" value="PRK11308.1"/>
    <property type="match status" value="8"/>
</dbReference>
<feature type="domain" description="ABC transporter" evidence="13">
    <location>
        <begin position="1722"/>
        <end position="1961"/>
    </location>
</feature>
<keyword evidence="2" id="KW-0813">Transport</keyword>
<dbReference type="NCBIfam" id="NF007739">
    <property type="entry name" value="PRK10419.1"/>
    <property type="match status" value="8"/>
</dbReference>
<feature type="domain" description="ABC transmembrane type-1" evidence="14">
    <location>
        <begin position="2037"/>
        <end position="2325"/>
    </location>
</feature>
<feature type="transmembrane region" description="Helical" evidence="12">
    <location>
        <begin position="2184"/>
        <end position="2205"/>
    </location>
</feature>
<keyword evidence="8 12" id="KW-1133">Transmembrane helix</keyword>
<feature type="transmembrane region" description="Helical" evidence="12">
    <location>
        <begin position="708"/>
        <end position="733"/>
    </location>
</feature>
<comment type="subcellular location">
    <subcellularLocation>
        <location evidence="1">Membrane</location>
        <topology evidence="1">Multi-pass membrane protein</topology>
    </subcellularLocation>
</comment>
<feature type="transmembrane region" description="Helical" evidence="12">
    <location>
        <begin position="2160"/>
        <end position="2178"/>
    </location>
</feature>
<evidence type="ECO:0000256" key="5">
    <source>
        <dbReference type="ARBA" id="ARBA00022741"/>
    </source>
</evidence>
<feature type="domain" description="ABC transporter" evidence="13">
    <location>
        <begin position="4361"/>
        <end position="4596"/>
    </location>
</feature>
<feature type="compositionally biased region" description="Basic and acidic residues" evidence="11">
    <location>
        <begin position="3325"/>
        <end position="3337"/>
    </location>
</feature>
<feature type="transmembrane region" description="Helical" evidence="12">
    <location>
        <begin position="3487"/>
        <end position="3505"/>
    </location>
</feature>
<feature type="transmembrane region" description="Helical" evidence="12">
    <location>
        <begin position="1659"/>
        <end position="1678"/>
    </location>
</feature>
<evidence type="ECO:0000256" key="12">
    <source>
        <dbReference type="SAM" id="Phobius"/>
    </source>
</evidence>
<dbReference type="GO" id="GO:0005743">
    <property type="term" value="C:mitochondrial inner membrane"/>
    <property type="evidence" value="ECO:0007669"/>
    <property type="project" value="TreeGrafter"/>
</dbReference>
<dbReference type="EMBL" id="CAJNDS010000092">
    <property type="protein sequence ID" value="CAE6952608.1"/>
    <property type="molecule type" value="Genomic_DNA"/>
</dbReference>
<evidence type="ECO:0000256" key="9">
    <source>
        <dbReference type="ARBA" id="ARBA00023136"/>
    </source>
</evidence>
<evidence type="ECO:0000256" key="1">
    <source>
        <dbReference type="ARBA" id="ARBA00004141"/>
    </source>
</evidence>
<evidence type="ECO:0000259" key="13">
    <source>
        <dbReference type="PROSITE" id="PS50893"/>
    </source>
</evidence>
<feature type="domain" description="ABC transmembrane type-1" evidence="14">
    <location>
        <begin position="3364"/>
        <end position="3652"/>
    </location>
</feature>
<dbReference type="Pfam" id="PF00664">
    <property type="entry name" value="ABC_membrane"/>
    <property type="match status" value="8"/>
</dbReference>
<dbReference type="InterPro" id="IPR011527">
    <property type="entry name" value="ABC1_TM_dom"/>
</dbReference>
<dbReference type="InterPro" id="IPR036640">
    <property type="entry name" value="ABC1_TM_sf"/>
</dbReference>
<feature type="transmembrane region" description="Helical" evidence="12">
    <location>
        <begin position="4931"/>
        <end position="4953"/>
    </location>
</feature>
<feature type="region of interest" description="Disordered" evidence="11">
    <location>
        <begin position="662"/>
        <end position="683"/>
    </location>
</feature>
<dbReference type="PROSITE" id="PS50893">
    <property type="entry name" value="ABC_TRANSPORTER_2"/>
    <property type="match status" value="8"/>
</dbReference>
<gene>
    <name evidence="15" type="primary">ABCB1</name>
    <name evidence="15" type="ORF">SNAT2548_LOCUS1632</name>
</gene>
<feature type="transmembrane region" description="Helical" evidence="12">
    <location>
        <begin position="109"/>
        <end position="135"/>
    </location>
</feature>
<comment type="caution">
    <text evidence="15">The sequence shown here is derived from an EMBL/GenBank/DDBJ whole genome shotgun (WGS) entry which is preliminary data.</text>
</comment>
<feature type="transmembrane region" description="Helical" evidence="12">
    <location>
        <begin position="3407"/>
        <end position="3433"/>
    </location>
</feature>
<dbReference type="FunFam" id="3.40.50.300:FF:000604">
    <property type="entry name" value="ABC transporter B family member 28"/>
    <property type="match status" value="1"/>
</dbReference>
<dbReference type="PROSITE" id="PS00211">
    <property type="entry name" value="ABC_TRANSPORTER_1"/>
    <property type="match status" value="8"/>
</dbReference>
<feature type="transmembrane region" description="Helical" evidence="12">
    <location>
        <begin position="4819"/>
        <end position="4840"/>
    </location>
</feature>
<feature type="transmembrane region" description="Helical" evidence="12">
    <location>
        <begin position="753"/>
        <end position="779"/>
    </location>
</feature>
<dbReference type="OrthoDB" id="6500128at2759"/>
<feature type="domain" description="ABC transmembrane type-1" evidence="14">
    <location>
        <begin position="53"/>
        <end position="351"/>
    </location>
</feature>
<feature type="transmembrane region" description="Helical" evidence="12">
    <location>
        <begin position="4896"/>
        <end position="4919"/>
    </location>
</feature>
<feature type="transmembrane region" description="Helical" evidence="12">
    <location>
        <begin position="2261"/>
        <end position="2284"/>
    </location>
</feature>
<feature type="compositionally biased region" description="Basic and acidic residues" evidence="11">
    <location>
        <begin position="1998"/>
        <end position="2010"/>
    </location>
</feature>
<feature type="transmembrane region" description="Helical" evidence="12">
    <location>
        <begin position="2944"/>
        <end position="2966"/>
    </location>
</feature>
<feature type="region of interest" description="Disordered" evidence="11">
    <location>
        <begin position="1989"/>
        <end position="2010"/>
    </location>
</feature>
<feature type="transmembrane region" description="Helical" evidence="12">
    <location>
        <begin position="4313"/>
        <end position="4332"/>
    </location>
</feature>
<protein>
    <submittedName>
        <fullName evidence="15">ABCB1 protein</fullName>
    </submittedName>
</protein>
<dbReference type="Gene3D" id="1.20.1560.10">
    <property type="entry name" value="ABC transporter type 1, transmembrane domain"/>
    <property type="match status" value="4"/>
</dbReference>
<organism evidence="15 16">
    <name type="scientific">Symbiodinium natans</name>
    <dbReference type="NCBI Taxonomy" id="878477"/>
    <lineage>
        <taxon>Eukaryota</taxon>
        <taxon>Sar</taxon>
        <taxon>Alveolata</taxon>
        <taxon>Dinophyceae</taxon>
        <taxon>Suessiales</taxon>
        <taxon>Symbiodiniaceae</taxon>
        <taxon>Symbiodinium</taxon>
    </lineage>
</organism>
<dbReference type="Proteomes" id="UP000604046">
    <property type="component" value="Unassembled WGS sequence"/>
</dbReference>
<feature type="transmembrane region" description="Helical" evidence="12">
    <location>
        <begin position="1436"/>
        <end position="1462"/>
    </location>
</feature>
<feature type="transmembrane region" description="Helical" evidence="12">
    <location>
        <begin position="4271"/>
        <end position="4293"/>
    </location>
</feature>
<feature type="transmembrane region" description="Helical" evidence="12">
    <location>
        <begin position="4795"/>
        <end position="4813"/>
    </location>
</feature>
<feature type="transmembrane region" description="Helical" evidence="12">
    <location>
        <begin position="4670"/>
        <end position="4695"/>
    </location>
</feature>
<feature type="transmembrane region" description="Helical" evidence="12">
    <location>
        <begin position="4175"/>
        <end position="4200"/>
    </location>
</feature>
<feature type="transmembrane region" description="Helical" evidence="12">
    <location>
        <begin position="934"/>
        <end position="957"/>
    </location>
</feature>
<dbReference type="PANTHER" id="PTHR43394">
    <property type="entry name" value="ATP-DEPENDENT PERMEASE MDL1, MITOCHONDRIAL"/>
    <property type="match status" value="1"/>
</dbReference>
<evidence type="ECO:0000256" key="2">
    <source>
        <dbReference type="ARBA" id="ARBA00022448"/>
    </source>
</evidence>
<dbReference type="NCBIfam" id="NF010167">
    <property type="entry name" value="PRK13648.1"/>
    <property type="match status" value="8"/>
</dbReference>
<evidence type="ECO:0000256" key="3">
    <source>
        <dbReference type="ARBA" id="ARBA00022692"/>
    </source>
</evidence>
<feature type="transmembrane region" description="Helical" evidence="12">
    <location>
        <begin position="833"/>
        <end position="851"/>
    </location>
</feature>
<feature type="transmembrane region" description="Helical" evidence="12">
    <location>
        <begin position="3362"/>
        <end position="3387"/>
    </location>
</feature>
<feature type="transmembrane region" description="Helical" evidence="12">
    <location>
        <begin position="2848"/>
        <end position="2873"/>
    </location>
</feature>
<keyword evidence="16" id="KW-1185">Reference proteome</keyword>
<evidence type="ECO:0000256" key="7">
    <source>
        <dbReference type="ARBA" id="ARBA00022967"/>
    </source>
</evidence>
<reference evidence="15" key="1">
    <citation type="submission" date="2021-02" db="EMBL/GenBank/DDBJ databases">
        <authorList>
            <person name="Dougan E. K."/>
            <person name="Rhodes N."/>
            <person name="Thang M."/>
            <person name="Chan C."/>
        </authorList>
    </citation>
    <scope>NUCLEOTIDE SEQUENCE</scope>
</reference>
<keyword evidence="9 12" id="KW-0472">Membrane</keyword>
<keyword evidence="7" id="KW-1278">Translocase</keyword>
<feature type="transmembrane region" description="Helical" evidence="12">
    <location>
        <begin position="3588"/>
        <end position="3611"/>
    </location>
</feature>
<feature type="transmembrane region" description="Helical" evidence="12">
    <location>
        <begin position="332"/>
        <end position="351"/>
    </location>
</feature>
<feature type="transmembrane region" description="Helical" evidence="12">
    <location>
        <begin position="3511"/>
        <end position="3532"/>
    </location>
</feature>
<evidence type="ECO:0000256" key="10">
    <source>
        <dbReference type="ARBA" id="ARBA00023180"/>
    </source>
</evidence>
<dbReference type="CDD" id="cd18578">
    <property type="entry name" value="ABC_6TM_Pgp_ABCB1_D2_like"/>
    <property type="match status" value="4"/>
</dbReference>
<evidence type="ECO:0000259" key="14">
    <source>
        <dbReference type="PROSITE" id="PS50929"/>
    </source>
</evidence>
<feature type="domain" description="ABC transmembrane type-1" evidence="14">
    <location>
        <begin position="4034"/>
        <end position="4332"/>
    </location>
</feature>
<feature type="domain" description="ABC transmembrane type-1" evidence="14">
    <location>
        <begin position="2707"/>
        <end position="3005"/>
    </location>
</feature>
<dbReference type="PROSITE" id="PS50929">
    <property type="entry name" value="ABC_TM1F"/>
    <property type="match status" value="8"/>
</dbReference>
<feature type="transmembrane region" description="Helical" evidence="12">
    <location>
        <begin position="857"/>
        <end position="878"/>
    </location>
</feature>
<keyword evidence="3 12" id="KW-0812">Transmembrane</keyword>
<evidence type="ECO:0000256" key="8">
    <source>
        <dbReference type="ARBA" id="ARBA00022989"/>
    </source>
</evidence>
<feature type="domain" description="ABC transporter" evidence="13">
    <location>
        <begin position="3688"/>
        <end position="3929"/>
    </location>
</feature>
<dbReference type="SUPFAM" id="SSF90123">
    <property type="entry name" value="ABC transporter transmembrane region"/>
    <property type="match status" value="8"/>
</dbReference>
<name>A0A812HJG3_9DINO</name>
<feature type="transmembrane region" description="Helical" evidence="12">
    <location>
        <begin position="194"/>
        <end position="219"/>
    </location>
</feature>
<feature type="transmembrane region" description="Helical" evidence="12">
    <location>
        <begin position="290"/>
        <end position="312"/>
    </location>
</feature>
<feature type="transmembrane region" description="Helical" evidence="12">
    <location>
        <begin position="2296"/>
        <end position="2318"/>
    </location>
</feature>
<feature type="transmembrane region" description="Helical" evidence="12">
    <location>
        <begin position="969"/>
        <end position="991"/>
    </location>
</feature>
<dbReference type="InterPro" id="IPR017871">
    <property type="entry name" value="ABC_transporter-like_CS"/>
</dbReference>
<dbReference type="SMART" id="SM00382">
    <property type="entry name" value="AAA"/>
    <property type="match status" value="8"/>
</dbReference>
<dbReference type="CDD" id="cd18577">
    <property type="entry name" value="ABC_6TM_Pgp_ABCB1_D1_like"/>
    <property type="match status" value="4"/>
</dbReference>
<dbReference type="PANTHER" id="PTHR43394:SF1">
    <property type="entry name" value="ATP-BINDING CASSETTE SUB-FAMILY B MEMBER 10, MITOCHONDRIAL"/>
    <property type="match status" value="1"/>
</dbReference>
<proteinExistence type="predicted"/>
<dbReference type="CDD" id="cd03249">
    <property type="entry name" value="ABC_MTABC3_MDL1_MDL2"/>
    <property type="match status" value="4"/>
</dbReference>
<dbReference type="GO" id="GO:0005524">
    <property type="term" value="F:ATP binding"/>
    <property type="evidence" value="ECO:0007669"/>
    <property type="project" value="UniProtKB-KW"/>
</dbReference>
<accession>A0A812HJG3</accession>
<dbReference type="InterPro" id="IPR003439">
    <property type="entry name" value="ABC_transporter-like_ATP-bd"/>
</dbReference>
<dbReference type="FunFam" id="3.40.50.300:FF:000479">
    <property type="entry name" value="Multidrug resistance protein 1A"/>
    <property type="match status" value="7"/>
</dbReference>
<keyword evidence="10" id="KW-0325">Glycoprotein</keyword>
<feature type="domain" description="ABC transmembrane type-1" evidence="14">
    <location>
        <begin position="1380"/>
        <end position="1678"/>
    </location>
</feature>
<feature type="transmembrane region" description="Helical" evidence="12">
    <location>
        <begin position="1521"/>
        <end position="1546"/>
    </location>
</feature>
<evidence type="ECO:0000313" key="16">
    <source>
        <dbReference type="Proteomes" id="UP000604046"/>
    </source>
</evidence>
<feature type="domain" description="ABC transmembrane type-1" evidence="14">
    <location>
        <begin position="4672"/>
        <end position="4960"/>
    </location>
</feature>
<keyword evidence="4" id="KW-0677">Repeat</keyword>
<feature type="transmembrane region" description="Helical" evidence="12">
    <location>
        <begin position="1617"/>
        <end position="1639"/>
    </location>
</feature>
<evidence type="ECO:0000313" key="15">
    <source>
        <dbReference type="EMBL" id="CAE6952608.1"/>
    </source>
</evidence>
<feature type="transmembrane region" description="Helical" evidence="12">
    <location>
        <begin position="4090"/>
        <end position="4116"/>
    </location>
</feature>